<dbReference type="InterPro" id="IPR021729">
    <property type="entry name" value="DUF3298"/>
</dbReference>
<accession>A0A1D8GQE8</accession>
<gene>
    <name evidence="3" type="ORF">Gferi_07070</name>
</gene>
<name>A0A1D8GQE8_9FIRM</name>
<sequence>MAAITRKKIGRWPLDLSYPEIGGLKDLEIQKSINELILKKSYDLVENQKKRSRNFMQIRGAYEVKLNKRGLLSIYFTNYVFSKGTARGLTLADSLTVDLDTGKVYNLKDFFQEGSNYIQRLSIRIKHQIRVGKIQLITDFHTIHSDQQFYLTNQGIVIYFQTYAYTPYYYGIPQFTILYRDMIDLMIADGPLPRLF</sequence>
<dbReference type="Pfam" id="PF13739">
    <property type="entry name" value="PdaC"/>
    <property type="match status" value="1"/>
</dbReference>
<organism evidence="3 4">
    <name type="scientific">Geosporobacter ferrireducens</name>
    <dbReference type="NCBI Taxonomy" id="1424294"/>
    <lineage>
        <taxon>Bacteria</taxon>
        <taxon>Bacillati</taxon>
        <taxon>Bacillota</taxon>
        <taxon>Clostridia</taxon>
        <taxon>Peptostreptococcales</taxon>
        <taxon>Thermotaleaceae</taxon>
        <taxon>Geosporobacter</taxon>
    </lineage>
</organism>
<proteinExistence type="predicted"/>
<protein>
    <recommendedName>
        <fullName evidence="5">DUF3298 domain-containing protein</fullName>
    </recommendedName>
</protein>
<feature type="domain" description="DUF3298" evidence="1">
    <location>
        <begin position="108"/>
        <end position="179"/>
    </location>
</feature>
<dbReference type="Gene3D" id="3.90.640.20">
    <property type="entry name" value="Heat-shock cognate protein, ATPase"/>
    <property type="match status" value="1"/>
</dbReference>
<dbReference type="Pfam" id="PF11738">
    <property type="entry name" value="DUF3298"/>
    <property type="match status" value="1"/>
</dbReference>
<evidence type="ECO:0008006" key="5">
    <source>
        <dbReference type="Google" id="ProtNLM"/>
    </source>
</evidence>
<dbReference type="KEGG" id="gfe:Gferi_07070"/>
<dbReference type="STRING" id="1424294.Gferi_07070"/>
<dbReference type="InterPro" id="IPR037126">
    <property type="entry name" value="PdaC/RsiV-like_sf"/>
</dbReference>
<keyword evidence="4" id="KW-1185">Reference proteome</keyword>
<dbReference type="Proteomes" id="UP000095743">
    <property type="component" value="Chromosome"/>
</dbReference>
<dbReference type="AlphaFoldDB" id="A0A1D8GQE8"/>
<dbReference type="InterPro" id="IPR025303">
    <property type="entry name" value="PdaC"/>
</dbReference>
<dbReference type="EMBL" id="CP017269">
    <property type="protein sequence ID" value="AOT73024.1"/>
    <property type="molecule type" value="Genomic_DNA"/>
</dbReference>
<feature type="domain" description="Deacetylase PdaC" evidence="2">
    <location>
        <begin position="14"/>
        <end position="90"/>
    </location>
</feature>
<evidence type="ECO:0000259" key="2">
    <source>
        <dbReference type="Pfam" id="PF13739"/>
    </source>
</evidence>
<reference evidence="3 4" key="1">
    <citation type="submission" date="2016-09" db="EMBL/GenBank/DDBJ databases">
        <title>Genomic analysis reveals versatility of anaerobic energy metabolism of Geosporobacter ferrireducens IRF9 of phylum Firmicutes.</title>
        <authorList>
            <person name="Kim S.-J."/>
        </authorList>
    </citation>
    <scope>NUCLEOTIDE SEQUENCE [LARGE SCALE GENOMIC DNA]</scope>
    <source>
        <strain evidence="3 4">IRF9</strain>
    </source>
</reference>
<dbReference type="Gene3D" id="3.30.565.40">
    <property type="entry name" value="Fervidobacterium nodosum Rt17-B1 like"/>
    <property type="match status" value="1"/>
</dbReference>
<evidence type="ECO:0000313" key="3">
    <source>
        <dbReference type="EMBL" id="AOT73024.1"/>
    </source>
</evidence>
<evidence type="ECO:0000313" key="4">
    <source>
        <dbReference type="Proteomes" id="UP000095743"/>
    </source>
</evidence>
<evidence type="ECO:0000259" key="1">
    <source>
        <dbReference type="Pfam" id="PF11738"/>
    </source>
</evidence>